<comment type="caution">
    <text evidence="11">The sequence shown here is derived from an EMBL/GenBank/DDBJ whole genome shotgun (WGS) entry which is preliminary data.</text>
</comment>
<keyword evidence="7 11" id="KW-0808">Transferase</keyword>
<dbReference type="NCBIfam" id="TIGR00078">
    <property type="entry name" value="nadC"/>
    <property type="match status" value="1"/>
</dbReference>
<protein>
    <recommendedName>
        <fullName evidence="4">nicotinate-nucleotide diphosphorylase (carboxylating)</fullName>
        <ecNumber evidence="4">2.4.2.19</ecNumber>
    </recommendedName>
    <alternativeName>
        <fullName evidence="8">Quinolinate phosphoribosyltransferase [decarboxylating]</fullName>
    </alternativeName>
</protein>
<dbReference type="InterPro" id="IPR004393">
    <property type="entry name" value="NadC"/>
</dbReference>
<dbReference type="FunFam" id="3.20.20.70:FF:000030">
    <property type="entry name" value="Nicotinate-nucleotide pyrophosphorylase, carboxylating"/>
    <property type="match status" value="1"/>
</dbReference>
<organism evidence="11 12">
    <name type="scientific">Mailhella massiliensis</name>
    <dbReference type="NCBI Taxonomy" id="1903261"/>
    <lineage>
        <taxon>Bacteria</taxon>
        <taxon>Pseudomonadati</taxon>
        <taxon>Thermodesulfobacteriota</taxon>
        <taxon>Desulfovibrionia</taxon>
        <taxon>Desulfovibrionales</taxon>
        <taxon>Desulfovibrionaceae</taxon>
        <taxon>Mailhella</taxon>
    </lineage>
</organism>
<evidence type="ECO:0000256" key="3">
    <source>
        <dbReference type="ARBA" id="ARBA00009400"/>
    </source>
</evidence>
<reference evidence="11" key="1">
    <citation type="journal article" date="2021" name="PeerJ">
        <title>Extensive microbial diversity within the chicken gut microbiome revealed by metagenomics and culture.</title>
        <authorList>
            <person name="Gilroy R."/>
            <person name="Ravi A."/>
            <person name="Getino M."/>
            <person name="Pursley I."/>
            <person name="Horton D.L."/>
            <person name="Alikhan N.F."/>
            <person name="Baker D."/>
            <person name="Gharbi K."/>
            <person name="Hall N."/>
            <person name="Watson M."/>
            <person name="Adriaenssens E.M."/>
            <person name="Foster-Nyarko E."/>
            <person name="Jarju S."/>
            <person name="Secka A."/>
            <person name="Antonio M."/>
            <person name="Oren A."/>
            <person name="Chaudhuri R.R."/>
            <person name="La Ragione R."/>
            <person name="Hildebrand F."/>
            <person name="Pallen M.J."/>
        </authorList>
    </citation>
    <scope>NUCLEOTIDE SEQUENCE</scope>
    <source>
        <strain evidence="11">ChiGjej2B2-19336</strain>
    </source>
</reference>
<evidence type="ECO:0000256" key="8">
    <source>
        <dbReference type="ARBA" id="ARBA00033102"/>
    </source>
</evidence>
<dbReference type="EMBL" id="DYZA01000110">
    <property type="protein sequence ID" value="HJD97133.1"/>
    <property type="molecule type" value="Genomic_DNA"/>
</dbReference>
<name>A0A921AVZ5_9BACT</name>
<dbReference type="InterPro" id="IPR037128">
    <property type="entry name" value="Quinolinate_PRibosylTase_N_sf"/>
</dbReference>
<dbReference type="InterPro" id="IPR036068">
    <property type="entry name" value="Nicotinate_pribotase-like_C"/>
</dbReference>
<keyword evidence="6 11" id="KW-0328">Glycosyltransferase</keyword>
<dbReference type="GO" id="GO:0004514">
    <property type="term" value="F:nicotinate-nucleotide diphosphorylase (carboxylating) activity"/>
    <property type="evidence" value="ECO:0007669"/>
    <property type="project" value="UniProtKB-EC"/>
</dbReference>
<dbReference type="GO" id="GO:0009435">
    <property type="term" value="P:NAD+ biosynthetic process"/>
    <property type="evidence" value="ECO:0007669"/>
    <property type="project" value="InterPro"/>
</dbReference>
<reference evidence="11" key="2">
    <citation type="submission" date="2021-09" db="EMBL/GenBank/DDBJ databases">
        <authorList>
            <person name="Gilroy R."/>
        </authorList>
    </citation>
    <scope>NUCLEOTIDE SEQUENCE</scope>
    <source>
        <strain evidence="11">ChiGjej2B2-19336</strain>
    </source>
</reference>
<evidence type="ECO:0000256" key="6">
    <source>
        <dbReference type="ARBA" id="ARBA00022676"/>
    </source>
</evidence>
<dbReference type="SUPFAM" id="SSF54675">
    <property type="entry name" value="Nicotinate/Quinolinate PRTase N-terminal domain-like"/>
    <property type="match status" value="1"/>
</dbReference>
<dbReference type="Gene3D" id="3.20.20.70">
    <property type="entry name" value="Aldolase class I"/>
    <property type="match status" value="1"/>
</dbReference>
<dbReference type="Gene3D" id="3.90.1170.20">
    <property type="entry name" value="Quinolinate phosphoribosyl transferase, N-terminal domain"/>
    <property type="match status" value="1"/>
</dbReference>
<dbReference type="PANTHER" id="PTHR32179">
    <property type="entry name" value="NICOTINATE-NUCLEOTIDE PYROPHOSPHORYLASE [CARBOXYLATING]"/>
    <property type="match status" value="1"/>
</dbReference>
<dbReference type="GO" id="GO:0005737">
    <property type="term" value="C:cytoplasm"/>
    <property type="evidence" value="ECO:0007669"/>
    <property type="project" value="TreeGrafter"/>
</dbReference>
<evidence type="ECO:0000256" key="2">
    <source>
        <dbReference type="ARBA" id="ARBA00004893"/>
    </source>
</evidence>
<comment type="function">
    <text evidence="1">Involved in the catabolism of quinolinic acid (QA).</text>
</comment>
<dbReference type="EC" id="2.4.2.19" evidence="4"/>
<evidence type="ECO:0000256" key="7">
    <source>
        <dbReference type="ARBA" id="ARBA00022679"/>
    </source>
</evidence>
<feature type="domain" description="Quinolinate phosphoribosyl transferase N-terminal" evidence="10">
    <location>
        <begin position="64"/>
        <end position="150"/>
    </location>
</feature>
<dbReference type="GO" id="GO:0034213">
    <property type="term" value="P:quinolinate catabolic process"/>
    <property type="evidence" value="ECO:0007669"/>
    <property type="project" value="TreeGrafter"/>
</dbReference>
<dbReference type="InterPro" id="IPR027277">
    <property type="entry name" value="NadC/ModD"/>
</dbReference>
<evidence type="ECO:0000259" key="10">
    <source>
        <dbReference type="Pfam" id="PF02749"/>
    </source>
</evidence>
<feature type="domain" description="Quinolinate phosphoribosyl transferase C-terminal" evidence="9">
    <location>
        <begin position="152"/>
        <end position="321"/>
    </location>
</feature>
<gene>
    <name evidence="11" type="primary">nadC</name>
    <name evidence="11" type="ORF">K8W16_05770</name>
</gene>
<evidence type="ECO:0000256" key="4">
    <source>
        <dbReference type="ARBA" id="ARBA00011944"/>
    </source>
</evidence>
<dbReference type="Pfam" id="PF02749">
    <property type="entry name" value="QRPTase_N"/>
    <property type="match status" value="1"/>
</dbReference>
<dbReference type="InterPro" id="IPR013785">
    <property type="entry name" value="Aldolase_TIM"/>
</dbReference>
<accession>A0A921AVZ5</accession>
<sequence length="338" mass="36548">MSKDDFEYHAHAAGASSNMAAGNSSVFHVEGVTVPADTAAVLSETACAFAVRLIRMALEEDGPDLTSLGIFPEEEESSAYIVAKQRTLVVGLPLISLVLAVTGMDPSSWQAEVKEGALVETGTVVARLHGRTVQLLKAERIILNLMTHLSGVADLTREYVLRLEGTGVRLLDTRKTLPGQRYLEKYAVRVAGGCNHRMNLGDMLMIKDNHIDAAGSITDAVKSLRERYHPCPPIEVECRDRAEVAEAVASRPERILLDNMGPAQLAEVLPLIPRDIEAEISGGVTLESIRTLAEACPERPADFISVGRITHSAPSADFSMRMERGVKATCTGKCPEHI</sequence>
<dbReference type="Pfam" id="PF01729">
    <property type="entry name" value="QRPTase_C"/>
    <property type="match status" value="1"/>
</dbReference>
<dbReference type="CDD" id="cd01572">
    <property type="entry name" value="QPRTase"/>
    <property type="match status" value="1"/>
</dbReference>
<evidence type="ECO:0000313" key="12">
    <source>
        <dbReference type="Proteomes" id="UP000698963"/>
    </source>
</evidence>
<evidence type="ECO:0000259" key="9">
    <source>
        <dbReference type="Pfam" id="PF01729"/>
    </source>
</evidence>
<evidence type="ECO:0000256" key="5">
    <source>
        <dbReference type="ARBA" id="ARBA00022642"/>
    </source>
</evidence>
<dbReference type="PANTHER" id="PTHR32179:SF3">
    <property type="entry name" value="NICOTINATE-NUCLEOTIDE PYROPHOSPHORYLASE [CARBOXYLATING]"/>
    <property type="match status" value="1"/>
</dbReference>
<dbReference type="AlphaFoldDB" id="A0A921AVZ5"/>
<evidence type="ECO:0000256" key="1">
    <source>
        <dbReference type="ARBA" id="ARBA00003237"/>
    </source>
</evidence>
<dbReference type="InterPro" id="IPR002638">
    <property type="entry name" value="Quinolinate_PRibosylTrfase_C"/>
</dbReference>
<keyword evidence="5" id="KW-0662">Pyridine nucleotide biosynthesis</keyword>
<dbReference type="Proteomes" id="UP000698963">
    <property type="component" value="Unassembled WGS sequence"/>
</dbReference>
<comment type="pathway">
    <text evidence="2">Cofactor biosynthesis; NAD(+) biosynthesis; nicotinate D-ribonucleotide from quinolinate: step 1/1.</text>
</comment>
<dbReference type="InterPro" id="IPR022412">
    <property type="entry name" value="Quinolinate_PRibosylTrfase_N"/>
</dbReference>
<dbReference type="RefSeq" id="WP_304122010.1">
    <property type="nucleotide sequence ID" value="NZ_DYZA01000110.1"/>
</dbReference>
<proteinExistence type="inferred from homology"/>
<dbReference type="SUPFAM" id="SSF51690">
    <property type="entry name" value="Nicotinate/Quinolinate PRTase C-terminal domain-like"/>
    <property type="match status" value="1"/>
</dbReference>
<evidence type="ECO:0000313" key="11">
    <source>
        <dbReference type="EMBL" id="HJD97133.1"/>
    </source>
</evidence>
<comment type="similarity">
    <text evidence="3">Belongs to the NadC/ModD family.</text>
</comment>